<dbReference type="AlphaFoldDB" id="A0A1Q3AGG0"/>
<evidence type="ECO:0000256" key="7">
    <source>
        <dbReference type="ARBA" id="ARBA00044511"/>
    </source>
</evidence>
<evidence type="ECO:0000256" key="3">
    <source>
        <dbReference type="ARBA" id="ARBA00022664"/>
    </source>
</evidence>
<dbReference type="Proteomes" id="UP000187013">
    <property type="component" value="Unassembled WGS sequence"/>
</dbReference>
<comment type="caution">
    <text evidence="9">The sequence shown here is derived from an EMBL/GenBank/DDBJ whole genome shotgun (WGS) entry which is preliminary data.</text>
</comment>
<keyword evidence="4" id="KW-0677">Repeat</keyword>
<evidence type="ECO:0000256" key="8">
    <source>
        <dbReference type="ARBA" id="ARBA00044527"/>
    </source>
</evidence>
<evidence type="ECO:0000256" key="6">
    <source>
        <dbReference type="ARBA" id="ARBA00044493"/>
    </source>
</evidence>
<dbReference type="GO" id="GO:0005739">
    <property type="term" value="C:mitochondrion"/>
    <property type="evidence" value="ECO:0007669"/>
    <property type="project" value="UniProtKB-SubCell"/>
</dbReference>
<gene>
    <name evidence="9" type="ORF">ZYGR_0AS01820</name>
</gene>
<dbReference type="PANTHER" id="PTHR47936">
    <property type="entry name" value="PPR_LONG DOMAIN-CONTAINING PROTEIN"/>
    <property type="match status" value="1"/>
</dbReference>
<dbReference type="EMBL" id="BDGX01000045">
    <property type="protein sequence ID" value="GAV54859.1"/>
    <property type="molecule type" value="Genomic_DNA"/>
</dbReference>
<keyword evidence="3" id="KW-0507">mRNA processing</keyword>
<evidence type="ECO:0000256" key="4">
    <source>
        <dbReference type="ARBA" id="ARBA00022737"/>
    </source>
</evidence>
<evidence type="ECO:0000256" key="2">
    <source>
        <dbReference type="ARBA" id="ARBA00006192"/>
    </source>
</evidence>
<evidence type="ECO:0000313" key="9">
    <source>
        <dbReference type="EMBL" id="GAV54859.1"/>
    </source>
</evidence>
<name>A0A1Q3AGG0_ZYGRO</name>
<evidence type="ECO:0000313" key="10">
    <source>
        <dbReference type="Proteomes" id="UP000187013"/>
    </source>
</evidence>
<dbReference type="Gene3D" id="1.25.40.10">
    <property type="entry name" value="Tetratricopeptide repeat domain"/>
    <property type="match status" value="2"/>
</dbReference>
<comment type="subunit">
    <text evidence="7">Binds to mitochondrial small subunit 15S rRNA.</text>
</comment>
<evidence type="ECO:0000256" key="5">
    <source>
        <dbReference type="ARBA" id="ARBA00023187"/>
    </source>
</evidence>
<comment type="subcellular location">
    <subcellularLocation>
        <location evidence="1">Mitochondrion</location>
    </subcellularLocation>
</comment>
<proteinExistence type="inferred from homology"/>
<protein>
    <recommendedName>
        <fullName evidence="8">Mitochondrial 15S rRNA processing factor CCM1</fullName>
    </recommendedName>
</protein>
<sequence length="612" mass="71160">MHYQLKGPILMNVLQRLSDVLAKDGLKTSVLLREDILPNMFESAKPTIRVNKRNNIAKEIPSKDVAVKESLHLVGKGSNFSKKATKEYISPLQGHSISRHNILNNYDETKASRMHNWVENVEKSPNSQEVLFTKFRQFTGDMLAALIACSPPRVRINSQDLVRNYLKYSTGEVPRIPKFQENPRLFEDYIGLLTHTSFLHKNSSSTNGIVPKILRNLMHPGNIKTLHLRTTKCYNDMMYYFSEKFDFATCRELFVQMKVENVPPNTVTYNLLLRAVLKNSHIRKNKFPDEEVLYYLKSMRSRGVEADSITWTTCYNFLREDVSRLLFVEQLHERGVPLTRDFVYTVLRNGDYNSTECLKFLTNNKIPLDGKSFKLCVSRLLQEDRIDVAWVFLEHTLKNSGGDFKLGADILNEFLRVFAARGRLDLCLITFNTCVQDRGLKPDVHTFDMLFKSLVKNGYHKNFCVILTFLQNLKKKYGFGNRTNYWLIKAQSIGKFNIEPQWRHVTSEQQQRAQRWVNLLRWGVDTNTFSTKVWSTHGTQFRNALRFIGCIPMSYRNGGIQQDTTGLTRRKSEYRRRIRHIALQNALLKRVPYAKDWYGTLKKELNDRGVVA</sequence>
<dbReference type="GO" id="GO:0006397">
    <property type="term" value="P:mRNA processing"/>
    <property type="evidence" value="ECO:0007669"/>
    <property type="project" value="UniProtKB-KW"/>
</dbReference>
<evidence type="ECO:0000256" key="1">
    <source>
        <dbReference type="ARBA" id="ARBA00004173"/>
    </source>
</evidence>
<reference evidence="9 10" key="1">
    <citation type="submission" date="2016-08" db="EMBL/GenBank/DDBJ databases">
        <title>Draft genome sequence of allopolyploid Zygosaccharomyces rouxii.</title>
        <authorList>
            <person name="Watanabe J."/>
            <person name="Uehara K."/>
            <person name="Mogi Y."/>
            <person name="Tsukioka Y."/>
        </authorList>
    </citation>
    <scope>NUCLEOTIDE SEQUENCE [LARGE SCALE GENOMIC DNA]</scope>
    <source>
        <strain evidence="9 10">NBRC 110957</strain>
    </source>
</reference>
<dbReference type="InterPro" id="IPR002885">
    <property type="entry name" value="PPR_rpt"/>
</dbReference>
<comment type="function">
    <text evidence="6">Regulates mitochondrial small subunit maturation by controlling 15S rRNA 5'-end processing. Localizes to the 5' precursor of the 15S rRNA in a position that is subsequently occupied by mS47 in the mature yeast mtSSU. Uses structure and sequence-specific RNA recognition, binding to a single-stranded region of the precursor and specifically recognizing bases -6 to -1. The exchange of Ccm1 for mS47 is coupled to the irreversible removal of precursor rRNA that is accompanied by conformational changes of the mitoribosomal proteins uS5m and mS26. These conformational changes signal completion of 5'-end rRNA processing through protection of the mature 5'-end of the 15S rRNA and stabilization of mS47. The removal of the 5' precursor together with the dissociation of Ccm1 may be catalyzed by the 5'-3' exoribonuclease Pet127. Involved in the specific removal of group I introns in mitochondrial encoded transcripts.</text>
</comment>
<organism evidence="9 10">
    <name type="scientific">Zygosaccharomyces rouxii</name>
    <dbReference type="NCBI Taxonomy" id="4956"/>
    <lineage>
        <taxon>Eukaryota</taxon>
        <taxon>Fungi</taxon>
        <taxon>Dikarya</taxon>
        <taxon>Ascomycota</taxon>
        <taxon>Saccharomycotina</taxon>
        <taxon>Saccharomycetes</taxon>
        <taxon>Saccharomycetales</taxon>
        <taxon>Saccharomycetaceae</taxon>
        <taxon>Zygosaccharomyces</taxon>
    </lineage>
</organism>
<dbReference type="GO" id="GO:0008380">
    <property type="term" value="P:RNA splicing"/>
    <property type="evidence" value="ECO:0007669"/>
    <property type="project" value="UniProtKB-KW"/>
</dbReference>
<dbReference type="InterPro" id="IPR011990">
    <property type="entry name" value="TPR-like_helical_dom_sf"/>
</dbReference>
<accession>A0A1Q3AGG0</accession>
<dbReference type="Pfam" id="PF13041">
    <property type="entry name" value="PPR_2"/>
    <property type="match status" value="1"/>
</dbReference>
<dbReference type="OrthoDB" id="185373at2759"/>
<dbReference type="PANTHER" id="PTHR47936:SF1">
    <property type="entry name" value="PENTATRICOPEPTIDE REPEAT-CONTAINING PROTEIN GUN1, CHLOROPLASTIC"/>
    <property type="match status" value="1"/>
</dbReference>
<keyword evidence="5" id="KW-0508">mRNA splicing</keyword>
<comment type="similarity">
    <text evidence="2">Belongs to the CCM1 family.</text>
</comment>